<dbReference type="Pfam" id="PF00141">
    <property type="entry name" value="peroxidase"/>
    <property type="match status" value="1"/>
</dbReference>
<evidence type="ECO:0000256" key="10">
    <source>
        <dbReference type="ARBA" id="ARBA00023283"/>
    </source>
</evidence>
<protein>
    <recommendedName>
        <fullName evidence="15">Plant heme peroxidase family profile domain-containing protein</fullName>
    </recommendedName>
</protein>
<accession>A0A843X7B8</accession>
<dbReference type="FunFam" id="1.10.420.10:FF:000001">
    <property type="entry name" value="Peroxidase"/>
    <property type="match status" value="1"/>
</dbReference>
<keyword evidence="17" id="KW-1185">Reference proteome</keyword>
<dbReference type="PANTHER" id="PTHR31517:SF17">
    <property type="entry name" value="PEROXIDASE 6"/>
    <property type="match status" value="1"/>
</dbReference>
<dbReference type="InterPro" id="IPR010255">
    <property type="entry name" value="Haem_peroxidase_sf"/>
</dbReference>
<feature type="binding site" evidence="13">
    <location>
        <position position="112"/>
    </location>
    <ligand>
        <name>Ca(2+)</name>
        <dbReference type="ChEBI" id="CHEBI:29108"/>
        <label>2</label>
    </ligand>
</feature>
<keyword evidence="6 13" id="KW-0106">Calcium</keyword>
<reference evidence="16" key="1">
    <citation type="submission" date="2017-07" db="EMBL/GenBank/DDBJ databases">
        <title>Taro Niue Genome Assembly and Annotation.</title>
        <authorList>
            <person name="Atibalentja N."/>
            <person name="Keating K."/>
            <person name="Fields C.J."/>
        </authorList>
    </citation>
    <scope>NUCLEOTIDE SEQUENCE</scope>
    <source>
        <strain evidence="16">Niue_2</strain>
        <tissue evidence="16">Leaf</tissue>
    </source>
</reference>
<comment type="catalytic activity">
    <reaction evidence="1">
        <text>2 a phenolic donor + H2O2 = 2 a phenolic radical donor + 2 H2O</text>
        <dbReference type="Rhea" id="RHEA:56136"/>
        <dbReference type="ChEBI" id="CHEBI:15377"/>
        <dbReference type="ChEBI" id="CHEBI:16240"/>
        <dbReference type="ChEBI" id="CHEBI:139520"/>
        <dbReference type="ChEBI" id="CHEBI:139521"/>
        <dbReference type="EC" id="1.11.1.7"/>
    </reaction>
</comment>
<dbReference type="GO" id="GO:0046872">
    <property type="term" value="F:metal ion binding"/>
    <property type="evidence" value="ECO:0007669"/>
    <property type="project" value="UniProtKB-KW"/>
</dbReference>
<feature type="binding site" description="axial binding residue" evidence="13">
    <location>
        <position position="59"/>
    </location>
    <ligand>
        <name>heme b</name>
        <dbReference type="ChEBI" id="CHEBI:60344"/>
    </ligand>
    <ligandPart>
        <name>Fe</name>
        <dbReference type="ChEBI" id="CHEBI:18248"/>
    </ligandPart>
</feature>
<keyword evidence="8 13" id="KW-0408">Iron</keyword>
<feature type="binding site" evidence="13">
    <location>
        <position position="120"/>
    </location>
    <ligand>
        <name>Ca(2+)</name>
        <dbReference type="ChEBI" id="CHEBI:29108"/>
        <label>2</label>
    </ligand>
</feature>
<evidence type="ECO:0000256" key="11">
    <source>
        <dbReference type="ARBA" id="ARBA00023324"/>
    </source>
</evidence>
<evidence type="ECO:0000256" key="12">
    <source>
        <dbReference type="PIRSR" id="PIRSR600823-2"/>
    </source>
</evidence>
<evidence type="ECO:0000256" key="5">
    <source>
        <dbReference type="ARBA" id="ARBA00022723"/>
    </source>
</evidence>
<evidence type="ECO:0000256" key="9">
    <source>
        <dbReference type="ARBA" id="ARBA00023157"/>
    </source>
</evidence>
<evidence type="ECO:0000256" key="4">
    <source>
        <dbReference type="ARBA" id="ARBA00022617"/>
    </source>
</evidence>
<evidence type="ECO:0000256" key="1">
    <source>
        <dbReference type="ARBA" id="ARBA00000189"/>
    </source>
</evidence>
<dbReference type="OrthoDB" id="2113341at2759"/>
<dbReference type="AlphaFoldDB" id="A0A843X7B8"/>
<proteinExistence type="inferred from homology"/>
<keyword evidence="7" id="KW-0560">Oxidoreductase</keyword>
<dbReference type="InterPro" id="IPR002016">
    <property type="entry name" value="Haem_peroxidase"/>
</dbReference>
<evidence type="ECO:0000256" key="2">
    <source>
        <dbReference type="ARBA" id="ARBA00006873"/>
    </source>
</evidence>
<dbReference type="Gene3D" id="1.10.420.10">
    <property type="entry name" value="Peroxidase, domain 2"/>
    <property type="match status" value="1"/>
</dbReference>
<dbReference type="EMBL" id="NMUH01005687">
    <property type="protein sequence ID" value="MQM13430.1"/>
    <property type="molecule type" value="Genomic_DNA"/>
</dbReference>
<feature type="binding site" evidence="13">
    <location>
        <position position="60"/>
    </location>
    <ligand>
        <name>Ca(2+)</name>
        <dbReference type="ChEBI" id="CHEBI:29108"/>
        <label>2</label>
    </ligand>
</feature>
<dbReference type="PROSITE" id="PS00435">
    <property type="entry name" value="PEROXIDASE_1"/>
    <property type="match status" value="1"/>
</dbReference>
<keyword evidence="10" id="KW-0873">Pyrrolidone carboxylic acid</keyword>
<dbReference type="GO" id="GO:0006979">
    <property type="term" value="P:response to oxidative stress"/>
    <property type="evidence" value="ECO:0007669"/>
    <property type="project" value="InterPro"/>
</dbReference>
<keyword evidence="4" id="KW-0349">Heme</keyword>
<dbReference type="Proteomes" id="UP000652761">
    <property type="component" value="Unassembled WGS sequence"/>
</dbReference>
<evidence type="ECO:0000256" key="14">
    <source>
        <dbReference type="PIRSR" id="PIRSR600823-5"/>
    </source>
</evidence>
<evidence type="ECO:0000256" key="8">
    <source>
        <dbReference type="ARBA" id="ARBA00023004"/>
    </source>
</evidence>
<evidence type="ECO:0000256" key="13">
    <source>
        <dbReference type="PIRSR" id="PIRSR600823-3"/>
    </source>
</evidence>
<evidence type="ECO:0000256" key="3">
    <source>
        <dbReference type="ARBA" id="ARBA00022559"/>
    </source>
</evidence>
<evidence type="ECO:0000256" key="6">
    <source>
        <dbReference type="ARBA" id="ARBA00022837"/>
    </source>
</evidence>
<feature type="binding site" evidence="13">
    <location>
        <position position="115"/>
    </location>
    <ligand>
        <name>Ca(2+)</name>
        <dbReference type="ChEBI" id="CHEBI:29108"/>
        <label>2</label>
    </ligand>
</feature>
<name>A0A843X7B8_COLES</name>
<dbReference type="PROSITE" id="PS50873">
    <property type="entry name" value="PEROXIDASE_4"/>
    <property type="match status" value="1"/>
</dbReference>
<dbReference type="GO" id="GO:0140825">
    <property type="term" value="F:lactoperoxidase activity"/>
    <property type="evidence" value="ECO:0007669"/>
    <property type="project" value="UniProtKB-EC"/>
</dbReference>
<comment type="cofactor">
    <cofactor evidence="13">
        <name>heme b</name>
        <dbReference type="ChEBI" id="CHEBI:60344"/>
    </cofactor>
    <text evidence="13">Binds 1 heme b (iron(II)-protoporphyrin IX) group per subunit.</text>
</comment>
<feature type="disulfide bond" evidence="14">
    <location>
        <begin position="66"/>
        <end position="98"/>
    </location>
</feature>
<dbReference type="PRINTS" id="PR00458">
    <property type="entry name" value="PEROXIDASE"/>
</dbReference>
<dbReference type="GO" id="GO:0020037">
    <property type="term" value="F:heme binding"/>
    <property type="evidence" value="ECO:0007669"/>
    <property type="project" value="InterPro"/>
</dbReference>
<keyword evidence="3" id="KW-0575">Peroxidase</keyword>
<feature type="binding site" evidence="12">
    <location>
        <position position="29"/>
    </location>
    <ligand>
        <name>substrate</name>
    </ligand>
</feature>
<comment type="caution">
    <text evidence="16">The sequence shown here is derived from an EMBL/GenBank/DDBJ whole genome shotgun (WGS) entry which is preliminary data.</text>
</comment>
<comment type="similarity">
    <text evidence="2">Belongs to the peroxidase family. Ascorbate peroxidase subfamily.</text>
</comment>
<dbReference type="Gene3D" id="1.10.520.10">
    <property type="match status" value="1"/>
</dbReference>
<evidence type="ECO:0000313" key="16">
    <source>
        <dbReference type="EMBL" id="MQM13430.1"/>
    </source>
</evidence>
<organism evidence="16 17">
    <name type="scientific">Colocasia esculenta</name>
    <name type="common">Wild taro</name>
    <name type="synonym">Arum esculentum</name>
    <dbReference type="NCBI Taxonomy" id="4460"/>
    <lineage>
        <taxon>Eukaryota</taxon>
        <taxon>Viridiplantae</taxon>
        <taxon>Streptophyta</taxon>
        <taxon>Embryophyta</taxon>
        <taxon>Tracheophyta</taxon>
        <taxon>Spermatophyta</taxon>
        <taxon>Magnoliopsida</taxon>
        <taxon>Liliopsida</taxon>
        <taxon>Araceae</taxon>
        <taxon>Aroideae</taxon>
        <taxon>Colocasieae</taxon>
        <taxon>Colocasia</taxon>
    </lineage>
</organism>
<keyword evidence="9 14" id="KW-1015">Disulfide bond</keyword>
<evidence type="ECO:0000256" key="7">
    <source>
        <dbReference type="ARBA" id="ARBA00023002"/>
    </source>
</evidence>
<sequence length="196" mass="21557">MLGGPYYRVLLGRKDSLVSNAEDVEGHLPRGNVSVSTLIDLFANRGLSVQDLVALSGAHTVGFAHCKEFADRLGLEGHKGRVDPAADPRFVHGVQKACAGYAKDPTLSVFNDVMTPSKFDNMYYKNLLRGLGLLATDQALASDPRTRRLVRLYADNQDAFFRDFVLAMEKVSLLGVKSGRHGEIRRRCDAFNSLTT</sequence>
<keyword evidence="5 13" id="KW-0479">Metal-binding</keyword>
<dbReference type="GO" id="GO:0042744">
    <property type="term" value="P:hydrogen peroxide catabolic process"/>
    <property type="evidence" value="ECO:0007669"/>
    <property type="project" value="UniProtKB-KW"/>
</dbReference>
<feature type="domain" description="Plant heme peroxidase family profile" evidence="15">
    <location>
        <begin position="1"/>
        <end position="192"/>
    </location>
</feature>
<gene>
    <name evidence="16" type="ORF">Taro_046356</name>
</gene>
<dbReference type="InterPro" id="IPR000823">
    <property type="entry name" value="Peroxidase_pln"/>
</dbReference>
<dbReference type="PANTHER" id="PTHR31517">
    <property type="match status" value="1"/>
</dbReference>
<evidence type="ECO:0000313" key="17">
    <source>
        <dbReference type="Proteomes" id="UP000652761"/>
    </source>
</evidence>
<evidence type="ECO:0000259" key="15">
    <source>
        <dbReference type="PROSITE" id="PS50873"/>
    </source>
</evidence>
<dbReference type="InterPro" id="IPR019793">
    <property type="entry name" value="Peroxidases_heam-ligand_BS"/>
</dbReference>
<comment type="cofactor">
    <cofactor evidence="13">
        <name>Ca(2+)</name>
        <dbReference type="ChEBI" id="CHEBI:29108"/>
    </cofactor>
    <text evidence="13">Binds 2 calcium ions per subunit.</text>
</comment>
<dbReference type="PRINTS" id="PR00461">
    <property type="entry name" value="PLPEROXIDASE"/>
</dbReference>
<dbReference type="SUPFAM" id="SSF48113">
    <property type="entry name" value="Heme-dependent peroxidases"/>
    <property type="match status" value="1"/>
</dbReference>
<keyword evidence="11" id="KW-0376">Hydrogen peroxide</keyword>